<organism evidence="1 2">
    <name type="scientific">Hibiscus sabdariffa</name>
    <name type="common">roselle</name>
    <dbReference type="NCBI Taxonomy" id="183260"/>
    <lineage>
        <taxon>Eukaryota</taxon>
        <taxon>Viridiplantae</taxon>
        <taxon>Streptophyta</taxon>
        <taxon>Embryophyta</taxon>
        <taxon>Tracheophyta</taxon>
        <taxon>Spermatophyta</taxon>
        <taxon>Magnoliopsida</taxon>
        <taxon>eudicotyledons</taxon>
        <taxon>Gunneridae</taxon>
        <taxon>Pentapetalae</taxon>
        <taxon>rosids</taxon>
        <taxon>malvids</taxon>
        <taxon>Malvales</taxon>
        <taxon>Malvaceae</taxon>
        <taxon>Malvoideae</taxon>
        <taxon>Hibiscus</taxon>
    </lineage>
</organism>
<gene>
    <name evidence="1" type="ORF">V6N11_000725</name>
</gene>
<comment type="caution">
    <text evidence="1">The sequence shown here is derived from an EMBL/GenBank/DDBJ whole genome shotgun (WGS) entry which is preliminary data.</text>
</comment>
<name>A0ABR2RY19_9ROSI</name>
<evidence type="ECO:0000313" key="2">
    <source>
        <dbReference type="Proteomes" id="UP001396334"/>
    </source>
</evidence>
<keyword evidence="2" id="KW-1185">Reference proteome</keyword>
<evidence type="ECO:0000313" key="1">
    <source>
        <dbReference type="EMBL" id="KAK9017720.1"/>
    </source>
</evidence>
<accession>A0ABR2RY19</accession>
<proteinExistence type="predicted"/>
<dbReference type="EMBL" id="JBBPBN010000019">
    <property type="protein sequence ID" value="KAK9017720.1"/>
    <property type="molecule type" value="Genomic_DNA"/>
</dbReference>
<sequence>MPTTSTIKNGYEDESLGIYCIVAVSVGCSSKGGMILLGFSDGVEGWRTKNPSKGKSPLCNSGVIDGGCELRDYGEADGGRGLLDLGKIMGGLEACSVMVVLSV</sequence>
<dbReference type="Proteomes" id="UP001396334">
    <property type="component" value="Unassembled WGS sequence"/>
</dbReference>
<reference evidence="1 2" key="1">
    <citation type="journal article" date="2024" name="G3 (Bethesda)">
        <title>Genome assembly of Hibiscus sabdariffa L. provides insights into metabolisms of medicinal natural products.</title>
        <authorList>
            <person name="Kim T."/>
        </authorList>
    </citation>
    <scope>NUCLEOTIDE SEQUENCE [LARGE SCALE GENOMIC DNA]</scope>
    <source>
        <strain evidence="1">TK-2024</strain>
        <tissue evidence="1">Old leaves</tissue>
    </source>
</reference>
<protein>
    <submittedName>
        <fullName evidence="1">Uncharacterized protein</fullName>
    </submittedName>
</protein>